<proteinExistence type="predicted"/>
<keyword evidence="2" id="KW-1185">Reference proteome</keyword>
<organism evidence="1 2">
    <name type="scientific">Bacillus phage BCP8-2</name>
    <dbReference type="NCBI Taxonomy" id="1129192"/>
    <lineage>
        <taxon>Viruses</taxon>
        <taxon>Duplodnaviria</taxon>
        <taxon>Heunggongvirae</taxon>
        <taxon>Uroviricota</taxon>
        <taxon>Caudoviricetes</taxon>
        <taxon>Herelleviridae</taxon>
        <taxon>Bastillevirinae</taxon>
        <taxon>Caeruleovirus</taxon>
        <taxon>Caeruleovirus BCP82</taxon>
    </lineage>
</organism>
<sequence>MTNAMMHVQLTVALGEEQEERLYTFLQEELSHEEFVVLDNLTVDTYLLETQKENLFAYNVGHIMNHLKREVALDIIRNHDYVSWEELRKSIVNTQEYLCEGANSLIQALTDWKELILRGAKLDGNGHYISPYDGEEHEIKFEGLDLLVYKA</sequence>
<dbReference type="EMBL" id="KJ081346">
    <property type="protein sequence ID" value="AHJ87107.1"/>
    <property type="molecule type" value="Genomic_DNA"/>
</dbReference>
<accession>A0A0E3D9H8</accession>
<name>A0A0E3D9H8_9CAUD</name>
<evidence type="ECO:0000313" key="2">
    <source>
        <dbReference type="Proteomes" id="UP000033014"/>
    </source>
</evidence>
<evidence type="ECO:0000313" key="1">
    <source>
        <dbReference type="EMBL" id="AHJ87107.1"/>
    </source>
</evidence>
<reference evidence="2" key="1">
    <citation type="submission" date="2014-01" db="EMBL/GenBank/DDBJ databases">
        <title>Genomic and Proteomic Analysis of Broad Host Range Virulent Bacillus Group Phage BCP8-2 Leading To the Creation of New Genus within Myoviruses.</title>
        <authorList>
            <person name="Bandara N."/>
            <person name="Asare P.T."/>
            <person name="Kim K.P."/>
        </authorList>
    </citation>
    <scope>NUCLEOTIDE SEQUENCE [LARGE SCALE GENOMIC DNA]</scope>
</reference>
<dbReference type="OrthoDB" id="13425at10239"/>
<dbReference type="RefSeq" id="YP_009149630.1">
    <property type="nucleotide sequence ID" value="NC_027355.1"/>
</dbReference>
<dbReference type="GeneID" id="24723333"/>
<reference evidence="1 2" key="2">
    <citation type="journal article" date="2015" name="Arch. Virol.">
        <title>Complete genome sequence analysis and identification of putative metallo-beta-lactamase and SpoIIIE homologs in Bacillus cereus group phage BCP8-2, a new member of the proposed Bastille-like group.</title>
        <authorList>
            <person name="Asare P.T."/>
            <person name="Bandara N."/>
            <person name="Jeong T.Y."/>
            <person name="Ryu S."/>
            <person name="Klumpp J."/>
            <person name="Kim K.P."/>
        </authorList>
    </citation>
    <scope>NUCLEOTIDE SEQUENCE [LARGE SCALE GENOMIC DNA]</scope>
    <source>
        <strain evidence="1">BCP8-2</strain>
    </source>
</reference>
<gene>
    <name evidence="1" type="ORF">BCP8-2_069</name>
</gene>
<dbReference type="Proteomes" id="UP000033014">
    <property type="component" value="Segment"/>
</dbReference>
<protein>
    <submittedName>
        <fullName evidence="1">Uncharacterized protein</fullName>
    </submittedName>
</protein>
<dbReference type="KEGG" id="vg:24723333"/>